<organism evidence="2 3">
    <name type="scientific">Dreissena polymorpha</name>
    <name type="common">Zebra mussel</name>
    <name type="synonym">Mytilus polymorpha</name>
    <dbReference type="NCBI Taxonomy" id="45954"/>
    <lineage>
        <taxon>Eukaryota</taxon>
        <taxon>Metazoa</taxon>
        <taxon>Spiralia</taxon>
        <taxon>Lophotrochozoa</taxon>
        <taxon>Mollusca</taxon>
        <taxon>Bivalvia</taxon>
        <taxon>Autobranchia</taxon>
        <taxon>Heteroconchia</taxon>
        <taxon>Euheterodonta</taxon>
        <taxon>Imparidentia</taxon>
        <taxon>Neoheterodontei</taxon>
        <taxon>Myida</taxon>
        <taxon>Dreissenoidea</taxon>
        <taxon>Dreissenidae</taxon>
        <taxon>Dreissena</taxon>
    </lineage>
</organism>
<dbReference type="EMBL" id="JAIWYP010000014">
    <property type="protein sequence ID" value="KAH3707820.1"/>
    <property type="molecule type" value="Genomic_DNA"/>
</dbReference>
<keyword evidence="3" id="KW-1185">Reference proteome</keyword>
<accession>A0A9D3YUX6</accession>
<comment type="caution">
    <text evidence="2">The sequence shown here is derived from an EMBL/GenBank/DDBJ whole genome shotgun (WGS) entry which is preliminary data.</text>
</comment>
<feature type="compositionally biased region" description="Basic and acidic residues" evidence="1">
    <location>
        <begin position="9"/>
        <end position="18"/>
    </location>
</feature>
<proteinExistence type="predicted"/>
<dbReference type="Proteomes" id="UP000828390">
    <property type="component" value="Unassembled WGS sequence"/>
</dbReference>
<evidence type="ECO:0000256" key="1">
    <source>
        <dbReference type="SAM" id="MobiDB-lite"/>
    </source>
</evidence>
<feature type="compositionally biased region" description="Polar residues" evidence="1">
    <location>
        <begin position="23"/>
        <end position="36"/>
    </location>
</feature>
<feature type="region of interest" description="Disordered" evidence="1">
    <location>
        <begin position="1"/>
        <end position="50"/>
    </location>
</feature>
<name>A0A9D3YUX6_DREPO</name>
<evidence type="ECO:0000313" key="2">
    <source>
        <dbReference type="EMBL" id="KAH3707820.1"/>
    </source>
</evidence>
<sequence>MSSSTTEAQCKKVNEEMAKMGFSDSNQNATNSNVSRTLEETTESKPNIRVNSGDNFIAARKRRNISYYIANIDTHVTDNDIYDYLTNANVKATQILMYHGQNGSSAKVNISEEC</sequence>
<reference evidence="2" key="1">
    <citation type="journal article" date="2019" name="bioRxiv">
        <title>The Genome of the Zebra Mussel, Dreissena polymorpha: A Resource for Invasive Species Research.</title>
        <authorList>
            <person name="McCartney M.A."/>
            <person name="Auch B."/>
            <person name="Kono T."/>
            <person name="Mallez S."/>
            <person name="Zhang Y."/>
            <person name="Obille A."/>
            <person name="Becker A."/>
            <person name="Abrahante J.E."/>
            <person name="Garbe J."/>
            <person name="Badalamenti J.P."/>
            <person name="Herman A."/>
            <person name="Mangelson H."/>
            <person name="Liachko I."/>
            <person name="Sullivan S."/>
            <person name="Sone E.D."/>
            <person name="Koren S."/>
            <person name="Silverstein K.A.T."/>
            <person name="Beckman K.B."/>
            <person name="Gohl D.M."/>
        </authorList>
    </citation>
    <scope>NUCLEOTIDE SEQUENCE</scope>
    <source>
        <strain evidence="2">Duluth1</strain>
        <tissue evidence="2">Whole animal</tissue>
    </source>
</reference>
<evidence type="ECO:0000313" key="3">
    <source>
        <dbReference type="Proteomes" id="UP000828390"/>
    </source>
</evidence>
<reference evidence="2" key="2">
    <citation type="submission" date="2020-11" db="EMBL/GenBank/DDBJ databases">
        <authorList>
            <person name="McCartney M.A."/>
            <person name="Auch B."/>
            <person name="Kono T."/>
            <person name="Mallez S."/>
            <person name="Becker A."/>
            <person name="Gohl D.M."/>
            <person name="Silverstein K.A.T."/>
            <person name="Koren S."/>
            <person name="Bechman K.B."/>
            <person name="Herman A."/>
            <person name="Abrahante J.E."/>
            <person name="Garbe J."/>
        </authorList>
    </citation>
    <scope>NUCLEOTIDE SEQUENCE</scope>
    <source>
        <strain evidence="2">Duluth1</strain>
        <tissue evidence="2">Whole animal</tissue>
    </source>
</reference>
<protein>
    <submittedName>
        <fullName evidence="2">Uncharacterized protein</fullName>
    </submittedName>
</protein>
<gene>
    <name evidence="2" type="ORF">DPMN_067236</name>
</gene>
<dbReference type="AlphaFoldDB" id="A0A9D3YUX6"/>